<dbReference type="Proteomes" id="UP000276991">
    <property type="component" value="Unassembled WGS sequence"/>
</dbReference>
<feature type="domain" description="BBS7 platform" evidence="4">
    <location>
        <begin position="501"/>
        <end position="602"/>
    </location>
</feature>
<evidence type="ECO:0008006" key="8">
    <source>
        <dbReference type="Google" id="ProtNLM"/>
    </source>
</evidence>
<sequence>MMDLTLTRTDYAQIGMTCKRSMRIISANQTTKKKSKFLDKVVCGGNDGAVLCFGRKSDETQVIFKTAPGPKIVCICLGGALGMVQDKIFCAYENCVKGYTKKGKQFLAFDSNMIEPISCMYIYGVEMFLCGERNFTHFHDCVDANAYLCDDQINDVLCLPVVEGSWIGRGITPIIACSDKTIKIIEGSKLSYEIGLSDIPNVLHLFMNDGGFNKQKVLYGTKDGHLGLVDLSPENGTLMWEILTKSTSAITCIHCYPMTNGPTPNIIIGKEDGLIEIYTVDNTDNATFFKSYQCEDCVLNVQCGRVSSPDFDEIVISTHLGWVFALTTEPITKSNSTVALSPQIEVKVQQLRNEIEKLQEKIGKERQRYDEKTVTKDVVPVSIPHFIVHDQFKLDKEAICHSLIIELMIPIDFILLQSDVTIELLDVERNAAIISITPSDETSKNALLATYRCQANTTRIEIKIRSSEGQYGYLQAYICPKIYPKTCQVRNYEIKPLSLYQHVHQFDSSRPMNVLKLTGNFSIAEAHHWLNLLVSEIPDRTPPQDSITYNFSSILIDTQMQATYSRGSAVFYSDNISTIAIIHDVLSKEVTKRQVRVDIQYDLNEQSVLHVLQLLHPKLDHHASLTKKLELCRALKELADNVDDLTYLSADTKQIMHSFDELHKEMASSRMHFDRLTNITVNLYIDRERMDGRNGKPKVNELLEIIANYDRNKLLQFFTANRFNIPNF</sequence>
<keyword evidence="7" id="KW-1185">Reference proteome</keyword>
<dbReference type="GO" id="GO:0005930">
    <property type="term" value="C:axoneme"/>
    <property type="evidence" value="ECO:0007669"/>
    <property type="project" value="TreeGrafter"/>
</dbReference>
<dbReference type="Pfam" id="PF23743">
    <property type="entry name" value="Beta-prop_BBS7"/>
    <property type="match status" value="1"/>
</dbReference>
<feature type="domain" description="BBS7 helical hairpin" evidence="2">
    <location>
        <begin position="605"/>
        <end position="718"/>
    </location>
</feature>
<evidence type="ECO:0000259" key="2">
    <source>
        <dbReference type="Pfam" id="PF23349"/>
    </source>
</evidence>
<protein>
    <recommendedName>
        <fullName evidence="8">Bardet-Biedl syndrome 7 protein homolog</fullName>
    </recommendedName>
</protein>
<dbReference type="PANTHER" id="PTHR16074:SF4">
    <property type="entry name" value="BARDET-BIEDL SYNDROME 7 PROTEIN"/>
    <property type="match status" value="1"/>
</dbReference>
<evidence type="ECO:0000313" key="7">
    <source>
        <dbReference type="Proteomes" id="UP000276991"/>
    </source>
</evidence>
<feature type="domain" description="BBS7 GAE" evidence="3">
    <location>
        <begin position="384"/>
        <end position="492"/>
    </location>
</feature>
<dbReference type="EMBL" id="UPTC01001371">
    <property type="protein sequence ID" value="VBB31753.1"/>
    <property type="molecule type" value="Genomic_DNA"/>
</dbReference>
<dbReference type="InterPro" id="IPR036322">
    <property type="entry name" value="WD40_repeat_dom_sf"/>
</dbReference>
<gene>
    <name evidence="6" type="ORF">NAV_LOCUS6544</name>
</gene>
<organism evidence="6 7">
    <name type="scientific">Acanthocheilonema viteae</name>
    <name type="common">Filarial nematode worm</name>
    <name type="synonym">Dipetalonema viteae</name>
    <dbReference type="NCBI Taxonomy" id="6277"/>
    <lineage>
        <taxon>Eukaryota</taxon>
        <taxon>Metazoa</taxon>
        <taxon>Ecdysozoa</taxon>
        <taxon>Nematoda</taxon>
        <taxon>Chromadorea</taxon>
        <taxon>Rhabditida</taxon>
        <taxon>Spirurina</taxon>
        <taxon>Spiruromorpha</taxon>
        <taxon>Filarioidea</taxon>
        <taxon>Onchocercidae</taxon>
        <taxon>Acanthocheilonema</taxon>
    </lineage>
</organism>
<dbReference type="AlphaFoldDB" id="A0A498SJ19"/>
<dbReference type="InterPro" id="IPR056335">
    <property type="entry name" value="BBS7_hairpin"/>
</dbReference>
<accession>A0A498SJ19</accession>
<dbReference type="GO" id="GO:0036064">
    <property type="term" value="C:ciliary basal body"/>
    <property type="evidence" value="ECO:0007669"/>
    <property type="project" value="TreeGrafter"/>
</dbReference>
<dbReference type="STRING" id="6277.A0A498SJ19"/>
<dbReference type="InterPro" id="IPR056334">
    <property type="entry name" value="BBS7_GAE_dom"/>
</dbReference>
<dbReference type="GO" id="GO:0034464">
    <property type="term" value="C:BBSome"/>
    <property type="evidence" value="ECO:0007669"/>
    <property type="project" value="TreeGrafter"/>
</dbReference>
<evidence type="ECO:0000259" key="4">
    <source>
        <dbReference type="Pfam" id="PF23361"/>
    </source>
</evidence>
<evidence type="ECO:0000259" key="5">
    <source>
        <dbReference type="Pfam" id="PF23743"/>
    </source>
</evidence>
<dbReference type="GO" id="GO:0016020">
    <property type="term" value="C:membrane"/>
    <property type="evidence" value="ECO:0007669"/>
    <property type="project" value="TreeGrafter"/>
</dbReference>
<dbReference type="Pfam" id="PF23361">
    <property type="entry name" value="BBS7_pf"/>
    <property type="match status" value="1"/>
</dbReference>
<dbReference type="Pfam" id="PF23349">
    <property type="entry name" value="BBS7_hp"/>
    <property type="match status" value="1"/>
</dbReference>
<evidence type="ECO:0000256" key="1">
    <source>
        <dbReference type="SAM" id="Coils"/>
    </source>
</evidence>
<dbReference type="OrthoDB" id="414590at2759"/>
<dbReference type="PANTHER" id="PTHR16074">
    <property type="entry name" value="BARDET-BIEDL SYNDROME 7 PROTEIN"/>
    <property type="match status" value="1"/>
</dbReference>
<reference evidence="6 7" key="1">
    <citation type="submission" date="2018-08" db="EMBL/GenBank/DDBJ databases">
        <authorList>
            <person name="Laetsch R D."/>
            <person name="Stevens L."/>
            <person name="Kumar S."/>
            <person name="Blaxter L. M."/>
        </authorList>
    </citation>
    <scope>NUCLEOTIDE SEQUENCE [LARGE SCALE GENOMIC DNA]</scope>
</reference>
<evidence type="ECO:0000313" key="6">
    <source>
        <dbReference type="EMBL" id="VBB31753.1"/>
    </source>
</evidence>
<feature type="domain" description="BBS7 beta-propeller" evidence="5">
    <location>
        <begin position="33"/>
        <end position="328"/>
    </location>
</feature>
<dbReference type="GO" id="GO:0060271">
    <property type="term" value="P:cilium assembly"/>
    <property type="evidence" value="ECO:0007669"/>
    <property type="project" value="TreeGrafter"/>
</dbReference>
<dbReference type="GO" id="GO:0008104">
    <property type="term" value="P:intracellular protein localization"/>
    <property type="evidence" value="ECO:0007669"/>
    <property type="project" value="TreeGrafter"/>
</dbReference>
<keyword evidence="1" id="KW-0175">Coiled coil</keyword>
<dbReference type="InterPro" id="IPR056332">
    <property type="entry name" value="Beta-prop_BBS7"/>
</dbReference>
<dbReference type="InterPro" id="IPR056333">
    <property type="entry name" value="BBS7_pf_dom"/>
</dbReference>
<name>A0A498SJ19_ACAVI</name>
<dbReference type="Pfam" id="PF23360">
    <property type="entry name" value="BBS7_GAE"/>
    <property type="match status" value="1"/>
</dbReference>
<feature type="coiled-coil region" evidence="1">
    <location>
        <begin position="341"/>
        <end position="375"/>
    </location>
</feature>
<evidence type="ECO:0000259" key="3">
    <source>
        <dbReference type="Pfam" id="PF23360"/>
    </source>
</evidence>
<dbReference type="GO" id="GO:0043005">
    <property type="term" value="C:neuron projection"/>
    <property type="evidence" value="ECO:0007669"/>
    <property type="project" value="TreeGrafter"/>
</dbReference>
<dbReference type="SUPFAM" id="SSF50978">
    <property type="entry name" value="WD40 repeat-like"/>
    <property type="match status" value="1"/>
</dbReference>
<proteinExistence type="predicted"/>